<accession>A0ABS8SD99</accession>
<evidence type="ECO:0000313" key="2">
    <source>
        <dbReference type="EMBL" id="MCD7456871.1"/>
    </source>
</evidence>
<proteinExistence type="predicted"/>
<keyword evidence="3" id="KW-1185">Reference proteome</keyword>
<gene>
    <name evidence="2" type="ORF">HAX54_033392</name>
</gene>
<comment type="caution">
    <text evidence="2">The sequence shown here is derived from an EMBL/GenBank/DDBJ whole genome shotgun (WGS) entry which is preliminary data.</text>
</comment>
<name>A0ABS8SD99_DATST</name>
<evidence type="ECO:0000313" key="3">
    <source>
        <dbReference type="Proteomes" id="UP000823775"/>
    </source>
</evidence>
<reference evidence="2 3" key="1">
    <citation type="journal article" date="2021" name="BMC Genomics">
        <title>Datura genome reveals duplications of psychoactive alkaloid biosynthetic genes and high mutation rate following tissue culture.</title>
        <authorList>
            <person name="Rajewski A."/>
            <person name="Carter-House D."/>
            <person name="Stajich J."/>
            <person name="Litt A."/>
        </authorList>
    </citation>
    <scope>NUCLEOTIDE SEQUENCE [LARGE SCALE GENOMIC DNA]</scope>
    <source>
        <strain evidence="2">AR-01</strain>
    </source>
</reference>
<protein>
    <submittedName>
        <fullName evidence="2">Uncharacterized protein</fullName>
    </submittedName>
</protein>
<organism evidence="2 3">
    <name type="scientific">Datura stramonium</name>
    <name type="common">Jimsonweed</name>
    <name type="synonym">Common thornapple</name>
    <dbReference type="NCBI Taxonomy" id="4076"/>
    <lineage>
        <taxon>Eukaryota</taxon>
        <taxon>Viridiplantae</taxon>
        <taxon>Streptophyta</taxon>
        <taxon>Embryophyta</taxon>
        <taxon>Tracheophyta</taxon>
        <taxon>Spermatophyta</taxon>
        <taxon>Magnoliopsida</taxon>
        <taxon>eudicotyledons</taxon>
        <taxon>Gunneridae</taxon>
        <taxon>Pentapetalae</taxon>
        <taxon>asterids</taxon>
        <taxon>lamiids</taxon>
        <taxon>Solanales</taxon>
        <taxon>Solanaceae</taxon>
        <taxon>Solanoideae</taxon>
        <taxon>Datureae</taxon>
        <taxon>Datura</taxon>
    </lineage>
</organism>
<dbReference type="EMBL" id="JACEIK010000427">
    <property type="protein sequence ID" value="MCD7456871.1"/>
    <property type="molecule type" value="Genomic_DNA"/>
</dbReference>
<sequence>MSFSKSSSELNQMVNFKDYTSPSSKLKYLIIESSERPAMQTRLLVQTLLTGCWLISTKIPEVAHQECSNAVPQTGNSFTPLVMSSEQCKGKGPKLLKKTPTKQVYNQDCQVKWWRSITMRKVTEKWQRLALHDKDMESARKELSITSSERLSNAMLEEHEKIDKVSSIRQSLSKVKEKIEKLRRKEKDLEILLEAIEQEVEEAKLGVSTPEKDFDACNDADLLNFDDLTDLEQKKERSEAMRQDLINYKLCLD</sequence>
<dbReference type="Proteomes" id="UP000823775">
    <property type="component" value="Unassembled WGS sequence"/>
</dbReference>
<keyword evidence="1" id="KW-0175">Coiled coil</keyword>
<feature type="coiled-coil region" evidence="1">
    <location>
        <begin position="165"/>
        <end position="248"/>
    </location>
</feature>
<evidence type="ECO:0000256" key="1">
    <source>
        <dbReference type="SAM" id="Coils"/>
    </source>
</evidence>